<evidence type="ECO:0000313" key="3">
    <source>
        <dbReference type="EMBL" id="MFB9821416.1"/>
    </source>
</evidence>
<dbReference type="InterPro" id="IPR047654">
    <property type="entry name" value="IS1634_transpos"/>
</dbReference>
<evidence type="ECO:0000313" key="4">
    <source>
        <dbReference type="Proteomes" id="UP001589702"/>
    </source>
</evidence>
<keyword evidence="4" id="KW-1185">Reference proteome</keyword>
<evidence type="ECO:0000256" key="1">
    <source>
        <dbReference type="SAM" id="MobiDB-lite"/>
    </source>
</evidence>
<dbReference type="Pfam" id="PF01609">
    <property type="entry name" value="DDE_Tnp_1"/>
    <property type="match status" value="1"/>
</dbReference>
<organism evidence="3 4">
    <name type="scientific">Arthrobacter ramosus</name>
    <dbReference type="NCBI Taxonomy" id="1672"/>
    <lineage>
        <taxon>Bacteria</taxon>
        <taxon>Bacillati</taxon>
        <taxon>Actinomycetota</taxon>
        <taxon>Actinomycetes</taxon>
        <taxon>Micrococcales</taxon>
        <taxon>Micrococcaceae</taxon>
        <taxon>Arthrobacter</taxon>
    </lineage>
</organism>
<feature type="region of interest" description="Disordered" evidence="1">
    <location>
        <begin position="498"/>
        <end position="525"/>
    </location>
</feature>
<accession>A0ABV5Y347</accession>
<dbReference type="RefSeq" id="WP_344788433.1">
    <property type="nucleotide sequence ID" value="NZ_BAAAWN010000001.1"/>
</dbReference>
<sequence length="583" mass="63280">MPVHVVRVRKSHTDKHGQVRDYRSAYLRRTFRQEGKVRNETVANLSALPEHVVDLIEAGLKGEQLVPAGSAATVTRSLPHGHVAAVAAQAGALGFPGLLGPASKQRDLALALIIARVCRPGSKLATTRWWADTTLAQDLGVDGAGTDEVYAAMDWLAARQQGIEKTLATRHLSPEANPKKLALFDLSSSWVTGHHCELAARGYSRDGKKGLPQIEYGLLTEPDGRPVAVRVVAGNTADPAAFEAIAQEMKTTFGLQEMVMVGDRGMITSARIAALKELGGLGWVTALRAPSIKALAADDGPLQMSLFDETNLAEITHPDYPGERLIACRNPALAAERTRKRRELLEATDAELAKIAAAAEAGRIRGAGKIGVRAGKVIGKYNMEKHYTLTIEDNAFGYARNEEQIRAEAALDGIYIIRTSVGAAAMDAARVVATYKSLAGVERDFRSIKSIDLSLRPIHHWTETRVRAHVFICMLAAYLVWHLRRAWAPLTFTDEDRPAPADPVAPANRSEAADKKASTRTSSDGHPAYSFRALLEHLGTLTRNDIRYGTAQDLPVIPTLAIPTPIQRQAFDLIGEPIPIHIK</sequence>
<proteinExistence type="predicted"/>
<protein>
    <submittedName>
        <fullName evidence="3">IS1634 family transposase</fullName>
    </submittedName>
</protein>
<gene>
    <name evidence="3" type="ORF">ACFFP1_18140</name>
</gene>
<dbReference type="PANTHER" id="PTHR34614:SF2">
    <property type="entry name" value="TRANSPOSASE IS4-LIKE DOMAIN-CONTAINING PROTEIN"/>
    <property type="match status" value="1"/>
</dbReference>
<evidence type="ECO:0000259" key="2">
    <source>
        <dbReference type="Pfam" id="PF01609"/>
    </source>
</evidence>
<comment type="caution">
    <text evidence="3">The sequence shown here is derived from an EMBL/GenBank/DDBJ whole genome shotgun (WGS) entry which is preliminary data.</text>
</comment>
<dbReference type="SUPFAM" id="SSF53098">
    <property type="entry name" value="Ribonuclease H-like"/>
    <property type="match status" value="1"/>
</dbReference>
<reference evidence="3 4" key="1">
    <citation type="submission" date="2024-09" db="EMBL/GenBank/DDBJ databases">
        <authorList>
            <person name="Sun Q."/>
            <person name="Mori K."/>
        </authorList>
    </citation>
    <scope>NUCLEOTIDE SEQUENCE [LARGE SCALE GENOMIC DNA]</scope>
    <source>
        <strain evidence="3 4">JCM 1334</strain>
    </source>
</reference>
<dbReference type="InterPro" id="IPR012337">
    <property type="entry name" value="RNaseH-like_sf"/>
</dbReference>
<dbReference type="InterPro" id="IPR002559">
    <property type="entry name" value="Transposase_11"/>
</dbReference>
<name>A0ABV5Y347_ARTRM</name>
<dbReference type="Proteomes" id="UP001589702">
    <property type="component" value="Unassembled WGS sequence"/>
</dbReference>
<dbReference type="EMBL" id="JBHMBC010000034">
    <property type="protein sequence ID" value="MFB9821416.1"/>
    <property type="molecule type" value="Genomic_DNA"/>
</dbReference>
<feature type="domain" description="Transposase IS4-like" evidence="2">
    <location>
        <begin position="188"/>
        <end position="478"/>
    </location>
</feature>
<dbReference type="PANTHER" id="PTHR34614">
    <property type="match status" value="1"/>
</dbReference>
<dbReference type="NCBIfam" id="NF033559">
    <property type="entry name" value="transpos_IS1634"/>
    <property type="match status" value="1"/>
</dbReference>